<keyword evidence="3" id="KW-1185">Reference proteome</keyword>
<feature type="region of interest" description="Disordered" evidence="1">
    <location>
        <begin position="1"/>
        <end position="26"/>
    </location>
</feature>
<evidence type="ECO:0000256" key="1">
    <source>
        <dbReference type="SAM" id="MobiDB-lite"/>
    </source>
</evidence>
<gene>
    <name evidence="2" type="ORF">CYMTET_54933</name>
</gene>
<dbReference type="EMBL" id="LGRX02035449">
    <property type="protein sequence ID" value="KAK3234826.1"/>
    <property type="molecule type" value="Genomic_DNA"/>
</dbReference>
<name>A0AAE0BE66_9CHLO</name>
<dbReference type="Proteomes" id="UP001190700">
    <property type="component" value="Unassembled WGS sequence"/>
</dbReference>
<organism evidence="2 3">
    <name type="scientific">Cymbomonas tetramitiformis</name>
    <dbReference type="NCBI Taxonomy" id="36881"/>
    <lineage>
        <taxon>Eukaryota</taxon>
        <taxon>Viridiplantae</taxon>
        <taxon>Chlorophyta</taxon>
        <taxon>Pyramimonadophyceae</taxon>
        <taxon>Pyramimonadales</taxon>
        <taxon>Pyramimonadaceae</taxon>
        <taxon>Cymbomonas</taxon>
    </lineage>
</organism>
<comment type="caution">
    <text evidence="2">The sequence shown here is derived from an EMBL/GenBank/DDBJ whole genome shotgun (WGS) entry which is preliminary data.</text>
</comment>
<evidence type="ECO:0000313" key="2">
    <source>
        <dbReference type="EMBL" id="KAK3234826.1"/>
    </source>
</evidence>
<accession>A0AAE0BE66</accession>
<proteinExistence type="predicted"/>
<reference evidence="2 3" key="1">
    <citation type="journal article" date="2015" name="Genome Biol. Evol.">
        <title>Comparative Genomics of a Bacterivorous Green Alga Reveals Evolutionary Causalities and Consequences of Phago-Mixotrophic Mode of Nutrition.</title>
        <authorList>
            <person name="Burns J.A."/>
            <person name="Paasch A."/>
            <person name="Narechania A."/>
            <person name="Kim E."/>
        </authorList>
    </citation>
    <scope>NUCLEOTIDE SEQUENCE [LARGE SCALE GENOMIC DNA]</scope>
    <source>
        <strain evidence="2 3">PLY_AMNH</strain>
    </source>
</reference>
<dbReference type="AlphaFoldDB" id="A0AAE0BE66"/>
<evidence type="ECO:0000313" key="3">
    <source>
        <dbReference type="Proteomes" id="UP001190700"/>
    </source>
</evidence>
<feature type="compositionally biased region" description="Basic and acidic residues" evidence="1">
    <location>
        <begin position="16"/>
        <end position="26"/>
    </location>
</feature>
<sequence>MQKQVEEQLKLTAESAEERGRRMEHEQHLALHIKKDEKHDDTLVLFLEAAQPTAGRRTEGVGGTACEVTAIFSSQLRDARLEMGQPRQREQREHAVGDLMWAEARQLTEKVMDRPICRKLTKR</sequence>
<protein>
    <submittedName>
        <fullName evidence="2">Uncharacterized protein</fullName>
    </submittedName>
</protein>